<dbReference type="Pfam" id="PF00581">
    <property type="entry name" value="Rhodanese"/>
    <property type="match status" value="1"/>
</dbReference>
<dbReference type="EMBL" id="CP115921">
    <property type="protein sequence ID" value="XCD17824.1"/>
    <property type="molecule type" value="Genomic_DNA"/>
</dbReference>
<dbReference type="RefSeq" id="WP_353498997.1">
    <property type="nucleotide sequence ID" value="NZ_CP115921.1"/>
</dbReference>
<dbReference type="PROSITE" id="PS50206">
    <property type="entry name" value="RHODANESE_3"/>
    <property type="match status" value="1"/>
</dbReference>
<evidence type="ECO:0000259" key="1">
    <source>
        <dbReference type="PROSITE" id="PS50206"/>
    </source>
</evidence>
<reference evidence="2" key="1">
    <citation type="submission" date="2023-01" db="EMBL/GenBank/DDBJ databases">
        <title>Vibrio sp. CB1-14 genome sequencing.</title>
        <authorList>
            <person name="Otstavnykh N."/>
            <person name="Isaeva M."/>
            <person name="Meleshko D."/>
        </authorList>
    </citation>
    <scope>NUCLEOTIDE SEQUENCE</scope>
    <source>
        <strain evidence="2">CB1-14</strain>
    </source>
</reference>
<dbReference type="GO" id="GO:0004792">
    <property type="term" value="F:thiosulfate-cyanide sulfurtransferase activity"/>
    <property type="evidence" value="ECO:0007669"/>
    <property type="project" value="TreeGrafter"/>
</dbReference>
<dbReference type="CDD" id="cd00158">
    <property type="entry name" value="RHOD"/>
    <property type="match status" value="1"/>
</dbReference>
<dbReference type="PANTHER" id="PTHR44086:SF10">
    <property type="entry name" value="THIOSULFATE SULFURTRANSFERASE_RHODANESE-LIKE DOMAIN-CONTAINING PROTEIN 3"/>
    <property type="match status" value="1"/>
</dbReference>
<feature type="domain" description="Rhodanese" evidence="1">
    <location>
        <begin position="23"/>
        <end position="101"/>
    </location>
</feature>
<dbReference type="InterPro" id="IPR001763">
    <property type="entry name" value="Rhodanese-like_dom"/>
</dbReference>
<accession>A0AAU8BN65</accession>
<dbReference type="SMART" id="SM00450">
    <property type="entry name" value="RHOD"/>
    <property type="match status" value="1"/>
</dbReference>
<sequence length="108" mass="11397">MNSTVEATTTSNTSAIPNTSKSVAAKQYLIDVRSPQEFASGHIPGSLNVPLQTIFAVANSDIQPQDSLIVYCASGMRATQAVQILESMGYRNIVNAGTLSAASDYISQ</sequence>
<name>A0AAU8BN65_9VIBR</name>
<protein>
    <submittedName>
        <fullName evidence="2">Rhodanese-like domain-containing protein</fullName>
    </submittedName>
</protein>
<dbReference type="SUPFAM" id="SSF52821">
    <property type="entry name" value="Rhodanese/Cell cycle control phosphatase"/>
    <property type="match status" value="1"/>
</dbReference>
<dbReference type="KEGG" id="vck:PG915_21280"/>
<dbReference type="AlphaFoldDB" id="A0AAU8BN65"/>
<proteinExistence type="predicted"/>
<dbReference type="PANTHER" id="PTHR44086">
    <property type="entry name" value="THIOSULFATE SULFURTRANSFERASE RDL2, MITOCHONDRIAL-RELATED"/>
    <property type="match status" value="1"/>
</dbReference>
<evidence type="ECO:0000313" key="2">
    <source>
        <dbReference type="EMBL" id="XCD17824.1"/>
    </source>
</evidence>
<gene>
    <name evidence="2" type="ORF">PG915_21280</name>
</gene>
<organism evidence="2">
    <name type="scientific">Vibrio chaetopteri</name>
    <dbReference type="NCBI Taxonomy" id="3016528"/>
    <lineage>
        <taxon>Bacteria</taxon>
        <taxon>Pseudomonadati</taxon>
        <taxon>Pseudomonadota</taxon>
        <taxon>Gammaproteobacteria</taxon>
        <taxon>Vibrionales</taxon>
        <taxon>Vibrionaceae</taxon>
        <taxon>Vibrio</taxon>
    </lineage>
</organism>
<dbReference type="Gene3D" id="3.40.250.10">
    <property type="entry name" value="Rhodanese-like domain"/>
    <property type="match status" value="1"/>
</dbReference>
<dbReference type="InterPro" id="IPR036873">
    <property type="entry name" value="Rhodanese-like_dom_sf"/>
</dbReference>